<evidence type="ECO:0000256" key="1">
    <source>
        <dbReference type="SAM" id="MobiDB-lite"/>
    </source>
</evidence>
<keyword evidence="3" id="KW-1185">Reference proteome</keyword>
<gene>
    <name evidence="2" type="ORF">FB558_4659</name>
</gene>
<evidence type="ECO:0000313" key="3">
    <source>
        <dbReference type="Proteomes" id="UP000315677"/>
    </source>
</evidence>
<evidence type="ECO:0000313" key="2">
    <source>
        <dbReference type="EMBL" id="TQM12081.1"/>
    </source>
</evidence>
<accession>A0A543DRX9</accession>
<protein>
    <submittedName>
        <fullName evidence="2">Uncharacterized protein</fullName>
    </submittedName>
</protein>
<dbReference type="RefSeq" id="WP_142056466.1">
    <property type="nucleotide sequence ID" value="NZ_VFPA01000002.1"/>
</dbReference>
<organism evidence="2 3">
    <name type="scientific">Pseudonocardia kunmingensis</name>
    <dbReference type="NCBI Taxonomy" id="630975"/>
    <lineage>
        <taxon>Bacteria</taxon>
        <taxon>Bacillati</taxon>
        <taxon>Actinomycetota</taxon>
        <taxon>Actinomycetes</taxon>
        <taxon>Pseudonocardiales</taxon>
        <taxon>Pseudonocardiaceae</taxon>
        <taxon>Pseudonocardia</taxon>
    </lineage>
</organism>
<reference evidence="2 3" key="1">
    <citation type="submission" date="2019-06" db="EMBL/GenBank/DDBJ databases">
        <title>Sequencing the genomes of 1000 actinobacteria strains.</title>
        <authorList>
            <person name="Klenk H.-P."/>
        </authorList>
    </citation>
    <scope>NUCLEOTIDE SEQUENCE [LARGE SCALE GENOMIC DNA]</scope>
    <source>
        <strain evidence="2 3">DSM 45301</strain>
    </source>
</reference>
<sequence>MTGPLDVTRLLQNPLGHPAPDGARGDIVRVSDGTRTIYLTPQEYEDSSEQQLRYRLAAEGWGRASAG</sequence>
<name>A0A543DRX9_9PSEU</name>
<proteinExistence type="predicted"/>
<dbReference type="EMBL" id="VFPA01000002">
    <property type="protein sequence ID" value="TQM12081.1"/>
    <property type="molecule type" value="Genomic_DNA"/>
</dbReference>
<feature type="region of interest" description="Disordered" evidence="1">
    <location>
        <begin position="1"/>
        <end position="27"/>
    </location>
</feature>
<dbReference type="OrthoDB" id="3577237at2"/>
<comment type="caution">
    <text evidence="2">The sequence shown here is derived from an EMBL/GenBank/DDBJ whole genome shotgun (WGS) entry which is preliminary data.</text>
</comment>
<dbReference type="Proteomes" id="UP000315677">
    <property type="component" value="Unassembled WGS sequence"/>
</dbReference>
<dbReference type="AlphaFoldDB" id="A0A543DRX9"/>